<keyword evidence="3" id="KW-1185">Reference proteome</keyword>
<dbReference type="EMBL" id="CP092865">
    <property type="protein sequence ID" value="UYV65825.1"/>
    <property type="molecule type" value="Genomic_DNA"/>
</dbReference>
<name>A0ABY6KDV4_9ARAC</name>
<protein>
    <submittedName>
        <fullName evidence="2">Uncharacterized protein</fullName>
    </submittedName>
</protein>
<reference evidence="2 3" key="1">
    <citation type="submission" date="2022-01" db="EMBL/GenBank/DDBJ databases">
        <title>A chromosomal length assembly of Cordylochernes scorpioides.</title>
        <authorList>
            <person name="Zeh D."/>
            <person name="Zeh J."/>
        </authorList>
    </citation>
    <scope>NUCLEOTIDE SEQUENCE [LARGE SCALE GENOMIC DNA]</scope>
    <source>
        <strain evidence="2">IN4F17</strain>
        <tissue evidence="2">Whole Body</tissue>
    </source>
</reference>
<sequence length="259" mass="28892">MKLNIQNLKGNLEICPFLANLTTQKSGNWSASIVIRIPPRAEAKTSLEDDDVPIDDTTTQPLFTPQEKGRKGTRDKVPRLRWNPWQKHVKSTNSSAGEMKSFTMYAVCSAIVLAATGQECSMDDLHKKSGDLEAQILALQTALSRCDTGGEFLLDKRVPLNKCCQGRRLVLPDLEAINGMAQATSSGKLDKPQDRSPLLRRDFVTFLENKEGIFVGPSILKNMKNTEFETRISPKEKSAWVAFKNAVSKFLGNYKNPDY</sequence>
<evidence type="ECO:0000313" key="3">
    <source>
        <dbReference type="Proteomes" id="UP001235939"/>
    </source>
</evidence>
<organism evidence="2 3">
    <name type="scientific">Cordylochernes scorpioides</name>
    <dbReference type="NCBI Taxonomy" id="51811"/>
    <lineage>
        <taxon>Eukaryota</taxon>
        <taxon>Metazoa</taxon>
        <taxon>Ecdysozoa</taxon>
        <taxon>Arthropoda</taxon>
        <taxon>Chelicerata</taxon>
        <taxon>Arachnida</taxon>
        <taxon>Pseudoscorpiones</taxon>
        <taxon>Cheliferoidea</taxon>
        <taxon>Chernetidae</taxon>
        <taxon>Cordylochernes</taxon>
    </lineage>
</organism>
<proteinExistence type="predicted"/>
<feature type="region of interest" description="Disordered" evidence="1">
    <location>
        <begin position="44"/>
        <end position="75"/>
    </location>
</feature>
<gene>
    <name evidence="2" type="ORF">LAZ67_3005569</name>
</gene>
<evidence type="ECO:0000313" key="2">
    <source>
        <dbReference type="EMBL" id="UYV65825.1"/>
    </source>
</evidence>
<dbReference type="Proteomes" id="UP001235939">
    <property type="component" value="Chromosome 03"/>
</dbReference>
<accession>A0ABY6KDV4</accession>
<evidence type="ECO:0000256" key="1">
    <source>
        <dbReference type="SAM" id="MobiDB-lite"/>
    </source>
</evidence>